<dbReference type="EC" id="1.5.1.25" evidence="2"/>
<evidence type="ECO:0000256" key="8">
    <source>
        <dbReference type="ARBA" id="ARBA00093226"/>
    </source>
</evidence>
<comment type="catalytic activity">
    <reaction evidence="5">
        <text>L-pipecolate + NAD(+) = Delta(1)-piperideine-2-carboxylate + NADH + H(+)</text>
        <dbReference type="Rhea" id="RHEA:30807"/>
        <dbReference type="ChEBI" id="CHEBI:15378"/>
        <dbReference type="ChEBI" id="CHEBI:57540"/>
        <dbReference type="ChEBI" id="CHEBI:57945"/>
        <dbReference type="ChEBI" id="CHEBI:61185"/>
        <dbReference type="ChEBI" id="CHEBI:77631"/>
        <dbReference type="EC" id="1.5.1.1"/>
    </reaction>
    <physiologicalReaction direction="right-to-left" evidence="5">
        <dbReference type="Rhea" id="RHEA:30809"/>
    </physiologicalReaction>
</comment>
<protein>
    <recommendedName>
        <fullName evidence="3">Ketimine reductase mu-crystallin</fullName>
        <ecNumber evidence="16">1.5.1.1</ecNumber>
        <ecNumber evidence="2">1.5.1.25</ecNumber>
    </recommendedName>
    <alternativeName>
        <fullName evidence="17">1-piperideine-2-carboxylate/1-pyrroline-2-carboxylate reductase</fullName>
    </alternativeName>
    <alternativeName>
        <fullName evidence="4">NADP-regulated thyroid-hormone-binding protein</fullName>
    </alternativeName>
</protein>
<dbReference type="Proteomes" id="UP000292052">
    <property type="component" value="Unassembled WGS sequence"/>
</dbReference>
<dbReference type="GO" id="GO:0042562">
    <property type="term" value="F:hormone binding"/>
    <property type="evidence" value="ECO:0007669"/>
    <property type="project" value="TreeGrafter"/>
</dbReference>
<comment type="catalytic activity">
    <reaction evidence="8">
        <text>(3R)-1,4-thiomorpholine-3-carboxylate + NAD(+) = 3,4-dehydrothiomorpholine-3-carboxylate + NADH + 2 H(+)</text>
        <dbReference type="Rhea" id="RHEA:12504"/>
        <dbReference type="ChEBI" id="CHEBI:15378"/>
        <dbReference type="ChEBI" id="CHEBI:57540"/>
        <dbReference type="ChEBI" id="CHEBI:57945"/>
        <dbReference type="ChEBI" id="CHEBI:58517"/>
        <dbReference type="ChEBI" id="CHEBI:176873"/>
        <dbReference type="EC" id="1.5.1.25"/>
    </reaction>
    <physiologicalReaction direction="right-to-left" evidence="8">
        <dbReference type="Rhea" id="RHEA:12506"/>
    </physiologicalReaction>
</comment>
<organism evidence="18 19">
    <name type="scientific">Asbolus verrucosus</name>
    <name type="common">Desert ironclad beetle</name>
    <dbReference type="NCBI Taxonomy" id="1661398"/>
    <lineage>
        <taxon>Eukaryota</taxon>
        <taxon>Metazoa</taxon>
        <taxon>Ecdysozoa</taxon>
        <taxon>Arthropoda</taxon>
        <taxon>Hexapoda</taxon>
        <taxon>Insecta</taxon>
        <taxon>Pterygota</taxon>
        <taxon>Neoptera</taxon>
        <taxon>Endopterygota</taxon>
        <taxon>Coleoptera</taxon>
        <taxon>Polyphaga</taxon>
        <taxon>Cucujiformia</taxon>
        <taxon>Tenebrionidae</taxon>
        <taxon>Pimeliinae</taxon>
        <taxon>Asbolus</taxon>
    </lineage>
</organism>
<sequence>MGSVSKRRAIQTARARTCSNSTSFLLTMPGFLDDSNFGALSCKLITVCPNNVHLGKSLPTINANITLFDETTGILKAIISGNEITKWRTAAASVVATKYLTAKKGLRVLAILGAGAQGEIHAVAFQHFFNFEEANSKRLIRIWNHNTLKAEKLVSKLNQLYCGTVFKCFKSNEMCVKEADVIITATFASEPIVQLKWLKKGTHINAVGAGLTHYSELSESIYLASDVYIDYSEGAEAELTGLKELGVEFKGEIGTLVSGGVSPSSVNQITVFQSLGMAVEDCAMARMVYDLYKKQYRNV</sequence>
<dbReference type="GO" id="GO:0005737">
    <property type="term" value="C:cytoplasm"/>
    <property type="evidence" value="ECO:0007669"/>
    <property type="project" value="TreeGrafter"/>
</dbReference>
<dbReference type="OrthoDB" id="41492at2759"/>
<dbReference type="EMBL" id="QDEB01000015">
    <property type="protein sequence ID" value="RZC43336.1"/>
    <property type="molecule type" value="Genomic_DNA"/>
</dbReference>
<dbReference type="AlphaFoldDB" id="A0A482WDR3"/>
<evidence type="ECO:0000256" key="7">
    <source>
        <dbReference type="ARBA" id="ARBA00093203"/>
    </source>
</evidence>
<gene>
    <name evidence="18" type="ORF">BDFB_005849</name>
</gene>
<evidence type="ECO:0000256" key="5">
    <source>
        <dbReference type="ARBA" id="ARBA00093190"/>
    </source>
</evidence>
<accession>A0A482WDR3</accession>
<dbReference type="Gene3D" id="3.30.1780.10">
    <property type="entry name" value="ornithine cyclodeaminase, domain 1"/>
    <property type="match status" value="1"/>
</dbReference>
<dbReference type="InterPro" id="IPR003462">
    <property type="entry name" value="ODC_Mu_crystall"/>
</dbReference>
<name>A0A482WDR3_ASBVE</name>
<evidence type="ECO:0000256" key="1">
    <source>
        <dbReference type="ARBA" id="ARBA00008903"/>
    </source>
</evidence>
<dbReference type="PANTHER" id="PTHR13812">
    <property type="entry name" value="KETIMINE REDUCTASE MU-CRYSTALLIN"/>
    <property type="match status" value="1"/>
</dbReference>
<dbReference type="PIRSF" id="PIRSF001439">
    <property type="entry name" value="CryM"/>
    <property type="match status" value="1"/>
</dbReference>
<dbReference type="Gene3D" id="3.40.50.720">
    <property type="entry name" value="NAD(P)-binding Rossmann-like Domain"/>
    <property type="match status" value="1"/>
</dbReference>
<comment type="catalytic activity">
    <reaction evidence="14">
        <text>L-pipecolate + NADP(+) = Delta(1)-piperideine-2-carboxylate + NADPH + H(+)</text>
        <dbReference type="Rhea" id="RHEA:12524"/>
        <dbReference type="ChEBI" id="CHEBI:15378"/>
        <dbReference type="ChEBI" id="CHEBI:57783"/>
        <dbReference type="ChEBI" id="CHEBI:58349"/>
        <dbReference type="ChEBI" id="CHEBI:61185"/>
        <dbReference type="ChEBI" id="CHEBI:77631"/>
        <dbReference type="EC" id="1.5.1.1"/>
    </reaction>
    <physiologicalReaction direction="right-to-left" evidence="14">
        <dbReference type="Rhea" id="RHEA:12526"/>
    </physiologicalReaction>
</comment>
<reference evidence="18 19" key="1">
    <citation type="submission" date="2017-03" db="EMBL/GenBank/DDBJ databases">
        <title>Genome of the blue death feigning beetle - Asbolus verrucosus.</title>
        <authorList>
            <person name="Rider S.D."/>
        </authorList>
    </citation>
    <scope>NUCLEOTIDE SEQUENCE [LARGE SCALE GENOMIC DNA]</scope>
    <source>
        <strain evidence="18">Butters</strain>
        <tissue evidence="18">Head and leg muscle</tissue>
    </source>
</reference>
<evidence type="ECO:0000256" key="11">
    <source>
        <dbReference type="ARBA" id="ARBA00093250"/>
    </source>
</evidence>
<dbReference type="InterPro" id="IPR036291">
    <property type="entry name" value="NAD(P)-bd_dom_sf"/>
</dbReference>
<evidence type="ECO:0000256" key="12">
    <source>
        <dbReference type="ARBA" id="ARBA00093263"/>
    </source>
</evidence>
<evidence type="ECO:0000256" key="2">
    <source>
        <dbReference type="ARBA" id="ARBA00012883"/>
    </source>
</evidence>
<evidence type="ECO:0000256" key="6">
    <source>
        <dbReference type="ARBA" id="ARBA00093197"/>
    </source>
</evidence>
<dbReference type="PANTHER" id="PTHR13812:SF19">
    <property type="entry name" value="KETIMINE REDUCTASE MU-CRYSTALLIN"/>
    <property type="match status" value="1"/>
</dbReference>
<comment type="catalytic activity">
    <reaction evidence="11">
        <text>(S)-cystathionine ketimine + NADH + 2 H(+) = (3R,5S)-2,3,5,6,7-pentahydro-1,4-thiazepine-3,5-dicarboxylate + NAD(+)</text>
        <dbReference type="Rhea" id="RHEA:68032"/>
        <dbReference type="ChEBI" id="CHEBI:15378"/>
        <dbReference type="ChEBI" id="CHEBI:57540"/>
        <dbReference type="ChEBI" id="CHEBI:57945"/>
        <dbReference type="ChEBI" id="CHEBI:176808"/>
        <dbReference type="ChEBI" id="CHEBI:176810"/>
    </reaction>
    <physiologicalReaction direction="left-to-right" evidence="11">
        <dbReference type="Rhea" id="RHEA:68033"/>
    </physiologicalReaction>
</comment>
<comment type="subunit">
    <text evidence="15">Homodimer. Binds the thyroid hormone triiodothyronine (T3); T3 binding inhibits enzymatic activity.</text>
</comment>
<comment type="catalytic activity">
    <reaction evidence="12">
        <text>(3R)-1,4-thiomorpholine-3-carboxylate + NADP(+) = 3,4-dehydrothiomorpholine-3-carboxylate + NADPH + 2 H(+)</text>
        <dbReference type="Rhea" id="RHEA:12500"/>
        <dbReference type="ChEBI" id="CHEBI:15378"/>
        <dbReference type="ChEBI" id="CHEBI:57783"/>
        <dbReference type="ChEBI" id="CHEBI:58349"/>
        <dbReference type="ChEBI" id="CHEBI:58517"/>
        <dbReference type="ChEBI" id="CHEBI:176873"/>
        <dbReference type="EC" id="1.5.1.25"/>
    </reaction>
    <physiologicalReaction direction="right-to-left" evidence="12">
        <dbReference type="Rhea" id="RHEA:12502"/>
    </physiologicalReaction>
</comment>
<comment type="catalytic activity">
    <reaction evidence="7">
        <text>L-proline + NADP(+) = 1-pyrroline-2-carboxylate + NADPH + H(+)</text>
        <dbReference type="Rhea" id="RHEA:20317"/>
        <dbReference type="ChEBI" id="CHEBI:15378"/>
        <dbReference type="ChEBI" id="CHEBI:39785"/>
        <dbReference type="ChEBI" id="CHEBI:57783"/>
        <dbReference type="ChEBI" id="CHEBI:58349"/>
        <dbReference type="ChEBI" id="CHEBI:60039"/>
        <dbReference type="EC" id="1.5.1.1"/>
    </reaction>
    <physiologicalReaction direction="right-to-left" evidence="7">
        <dbReference type="Rhea" id="RHEA:20319"/>
    </physiologicalReaction>
</comment>
<comment type="caution">
    <text evidence="18">The sequence shown here is derived from an EMBL/GenBank/DDBJ whole genome shotgun (WGS) entry which is preliminary data.</text>
</comment>
<evidence type="ECO:0000313" key="18">
    <source>
        <dbReference type="EMBL" id="RZC43336.1"/>
    </source>
</evidence>
<dbReference type="InterPro" id="IPR023401">
    <property type="entry name" value="ODC_N"/>
</dbReference>
<evidence type="ECO:0000313" key="19">
    <source>
        <dbReference type="Proteomes" id="UP000292052"/>
    </source>
</evidence>
<dbReference type="SUPFAM" id="SSF51735">
    <property type="entry name" value="NAD(P)-binding Rossmann-fold domains"/>
    <property type="match status" value="1"/>
</dbReference>
<keyword evidence="19" id="KW-1185">Reference proteome</keyword>
<evidence type="ECO:0000256" key="4">
    <source>
        <dbReference type="ARBA" id="ARBA00033420"/>
    </source>
</evidence>
<comment type="catalytic activity">
    <reaction evidence="6">
        <text>Delta(2)-thiazoline-2-carboxylate + NADPH + 2 H(+) = L-thiazolidine-2-carboxylate + NADP(+)</text>
        <dbReference type="Rhea" id="RHEA:68072"/>
        <dbReference type="ChEBI" id="CHEBI:15378"/>
        <dbReference type="ChEBI" id="CHEBI:57783"/>
        <dbReference type="ChEBI" id="CHEBI:58349"/>
        <dbReference type="ChEBI" id="CHEBI:176895"/>
        <dbReference type="ChEBI" id="CHEBI:176896"/>
    </reaction>
    <physiologicalReaction direction="left-to-right" evidence="6">
        <dbReference type="Rhea" id="RHEA:68073"/>
    </physiologicalReaction>
</comment>
<dbReference type="STRING" id="1661398.A0A482WDR3"/>
<evidence type="ECO:0000256" key="3">
    <source>
        <dbReference type="ARBA" id="ARBA00015173"/>
    </source>
</evidence>
<proteinExistence type="inferred from homology"/>
<comment type="similarity">
    <text evidence="1">Belongs to the ornithine cyclodeaminase/mu-crystallin family.</text>
</comment>
<comment type="catalytic activity">
    <reaction evidence="10">
        <text>(R)-lanthionine ketimine + NADPH + 2 H(+) = (3R,5R)-1,4-thiomorpholine-3,5-dicarboxylate + NADP(+)</text>
        <dbReference type="Rhea" id="RHEA:68040"/>
        <dbReference type="ChEBI" id="CHEBI:15378"/>
        <dbReference type="ChEBI" id="CHEBI:57783"/>
        <dbReference type="ChEBI" id="CHEBI:58349"/>
        <dbReference type="ChEBI" id="CHEBI:176891"/>
        <dbReference type="ChEBI" id="CHEBI:176892"/>
    </reaction>
    <physiologicalReaction direction="left-to-right" evidence="10">
        <dbReference type="Rhea" id="RHEA:68041"/>
    </physiologicalReaction>
</comment>
<evidence type="ECO:0000256" key="14">
    <source>
        <dbReference type="ARBA" id="ARBA00093273"/>
    </source>
</evidence>
<comment type="catalytic activity">
    <reaction evidence="9">
        <text>(S)-cystathionine ketimine + NADPH + 2 H(+) = (3R,5S)-2,3,5,6,7-pentahydro-1,4-thiazepine-3,5-dicarboxylate + NADP(+)</text>
        <dbReference type="Rhea" id="RHEA:68036"/>
        <dbReference type="ChEBI" id="CHEBI:15378"/>
        <dbReference type="ChEBI" id="CHEBI:57783"/>
        <dbReference type="ChEBI" id="CHEBI:58349"/>
        <dbReference type="ChEBI" id="CHEBI:176808"/>
        <dbReference type="ChEBI" id="CHEBI:176810"/>
    </reaction>
    <physiologicalReaction direction="left-to-right" evidence="9">
        <dbReference type="Rhea" id="RHEA:68037"/>
    </physiologicalReaction>
</comment>
<dbReference type="Pfam" id="PF02423">
    <property type="entry name" value="OCD_Mu_crystall"/>
    <property type="match status" value="1"/>
</dbReference>
<comment type="catalytic activity">
    <reaction evidence="13">
        <text>L-proline + NAD(+) = 1-pyrroline-2-carboxylate + NADH + H(+)</text>
        <dbReference type="Rhea" id="RHEA:20321"/>
        <dbReference type="ChEBI" id="CHEBI:15378"/>
        <dbReference type="ChEBI" id="CHEBI:39785"/>
        <dbReference type="ChEBI" id="CHEBI:57540"/>
        <dbReference type="ChEBI" id="CHEBI:57945"/>
        <dbReference type="ChEBI" id="CHEBI:60039"/>
        <dbReference type="EC" id="1.5.1.1"/>
    </reaction>
    <physiologicalReaction direction="right-to-left" evidence="13">
        <dbReference type="Rhea" id="RHEA:20323"/>
    </physiologicalReaction>
</comment>
<dbReference type="GO" id="GO:0050241">
    <property type="term" value="F:pyrroline-2-carboxylate reductase activity"/>
    <property type="evidence" value="ECO:0007669"/>
    <property type="project" value="UniProtKB-EC"/>
</dbReference>
<evidence type="ECO:0000256" key="13">
    <source>
        <dbReference type="ARBA" id="ARBA00093264"/>
    </source>
</evidence>
<dbReference type="EC" id="1.5.1.1" evidence="16"/>
<evidence type="ECO:0000256" key="15">
    <source>
        <dbReference type="ARBA" id="ARBA00093567"/>
    </source>
</evidence>
<evidence type="ECO:0000256" key="16">
    <source>
        <dbReference type="ARBA" id="ARBA00093598"/>
    </source>
</evidence>
<evidence type="ECO:0000256" key="10">
    <source>
        <dbReference type="ARBA" id="ARBA00093248"/>
    </source>
</evidence>
<dbReference type="GO" id="GO:0047127">
    <property type="term" value="F:thiomorpholine-carboxylate dehydrogenase activity"/>
    <property type="evidence" value="ECO:0007669"/>
    <property type="project" value="UniProtKB-EC"/>
</dbReference>
<evidence type="ECO:0000256" key="9">
    <source>
        <dbReference type="ARBA" id="ARBA00093227"/>
    </source>
</evidence>
<evidence type="ECO:0000256" key="17">
    <source>
        <dbReference type="ARBA" id="ARBA00093650"/>
    </source>
</evidence>